<dbReference type="PROSITE" id="PS51186">
    <property type="entry name" value="GNAT"/>
    <property type="match status" value="1"/>
</dbReference>
<protein>
    <recommendedName>
        <fullName evidence="1">N-acetyltransferase domain-containing protein</fullName>
    </recommendedName>
</protein>
<evidence type="ECO:0000313" key="3">
    <source>
        <dbReference type="Proteomes" id="UP000265631"/>
    </source>
</evidence>
<name>A0A395M7F4_9HYPO</name>
<keyword evidence="3" id="KW-1185">Reference proteome</keyword>
<dbReference type="EMBL" id="PXXK01000506">
    <property type="protein sequence ID" value="RFN43788.1"/>
    <property type="molecule type" value="Genomic_DNA"/>
</dbReference>
<dbReference type="InterPro" id="IPR016181">
    <property type="entry name" value="Acyl_CoA_acyltransferase"/>
</dbReference>
<dbReference type="Gene3D" id="3.40.630.30">
    <property type="match status" value="1"/>
</dbReference>
<comment type="caution">
    <text evidence="2">The sequence shown here is derived from an EMBL/GenBank/DDBJ whole genome shotgun (WGS) entry which is preliminary data.</text>
</comment>
<dbReference type="PANTHER" id="PTHR42791">
    <property type="entry name" value="GNAT FAMILY ACETYLTRANSFERASE"/>
    <property type="match status" value="1"/>
</dbReference>
<sequence length="276" mass="31304">MEINKNCNSGINGPKTVAKWRQRSLIPSAWETSVRLVNANESAAAGSSLAQAFATDAMSQYLLDGDDMVDYSDEQKWKLHVDYMTYMVAAHCYKGIVTTIGSDYEALALWLAPRQQMDDWLTSIRSGTWKLRYQLSAEGRRRYYDEMLPVLDQTKLEVMGERDHYYLVYIGTKPNAQGRGYAGKLIRDMVAKADAEQRPMYLESSTQRNNGFYAKFGFEVKRDVVFKGSPEPIKMWIMGNEPLILPNADTGSEAEVGDEDTTDMQQDWKCAVIIPD</sequence>
<dbReference type="InterPro" id="IPR052523">
    <property type="entry name" value="Trichothecene_AcTrans"/>
</dbReference>
<proteinExistence type="predicted"/>
<feature type="domain" description="N-acetyltransferase" evidence="1">
    <location>
        <begin position="107"/>
        <end position="240"/>
    </location>
</feature>
<dbReference type="InterPro" id="IPR000182">
    <property type="entry name" value="GNAT_dom"/>
</dbReference>
<dbReference type="PANTHER" id="PTHR42791:SF1">
    <property type="entry name" value="N-ACETYLTRANSFERASE DOMAIN-CONTAINING PROTEIN"/>
    <property type="match status" value="1"/>
</dbReference>
<dbReference type="AlphaFoldDB" id="A0A395M7F4"/>
<dbReference type="CDD" id="cd04301">
    <property type="entry name" value="NAT_SF"/>
    <property type="match status" value="1"/>
</dbReference>
<dbReference type="GO" id="GO:0016747">
    <property type="term" value="F:acyltransferase activity, transferring groups other than amino-acyl groups"/>
    <property type="evidence" value="ECO:0007669"/>
    <property type="project" value="InterPro"/>
</dbReference>
<dbReference type="Proteomes" id="UP000265631">
    <property type="component" value="Unassembled WGS sequence"/>
</dbReference>
<evidence type="ECO:0000259" key="1">
    <source>
        <dbReference type="PROSITE" id="PS51186"/>
    </source>
</evidence>
<evidence type="ECO:0000313" key="2">
    <source>
        <dbReference type="EMBL" id="RFN43788.1"/>
    </source>
</evidence>
<reference evidence="2 3" key="1">
    <citation type="journal article" date="2018" name="PLoS Pathog.">
        <title>Evolution of structural diversity of trichothecenes, a family of toxins produced by plant pathogenic and entomopathogenic fungi.</title>
        <authorList>
            <person name="Proctor R.H."/>
            <person name="McCormick S.P."/>
            <person name="Kim H.S."/>
            <person name="Cardoza R.E."/>
            <person name="Stanley A.M."/>
            <person name="Lindo L."/>
            <person name="Kelly A."/>
            <person name="Brown D.W."/>
            <person name="Lee T."/>
            <person name="Vaughan M.M."/>
            <person name="Alexander N.J."/>
            <person name="Busman M."/>
            <person name="Gutierrez S."/>
        </authorList>
    </citation>
    <scope>NUCLEOTIDE SEQUENCE [LARGE SCALE GENOMIC DNA]</scope>
    <source>
        <strain evidence="2 3">NRRL 13405</strain>
    </source>
</reference>
<dbReference type="STRING" id="2594813.A0A395M7F4"/>
<organism evidence="2 3">
    <name type="scientific">Fusarium flagelliforme</name>
    <dbReference type="NCBI Taxonomy" id="2675880"/>
    <lineage>
        <taxon>Eukaryota</taxon>
        <taxon>Fungi</taxon>
        <taxon>Dikarya</taxon>
        <taxon>Ascomycota</taxon>
        <taxon>Pezizomycotina</taxon>
        <taxon>Sordariomycetes</taxon>
        <taxon>Hypocreomycetidae</taxon>
        <taxon>Hypocreales</taxon>
        <taxon>Nectriaceae</taxon>
        <taxon>Fusarium</taxon>
        <taxon>Fusarium incarnatum-equiseti species complex</taxon>
    </lineage>
</organism>
<dbReference type="Pfam" id="PF13508">
    <property type="entry name" value="Acetyltransf_7"/>
    <property type="match status" value="1"/>
</dbReference>
<dbReference type="SUPFAM" id="SSF55729">
    <property type="entry name" value="Acyl-CoA N-acyltransferases (Nat)"/>
    <property type="match status" value="1"/>
</dbReference>
<accession>A0A395M7F4</accession>
<gene>
    <name evidence="2" type="ORF">FIE12Z_11954</name>
</gene>